<reference evidence="1" key="1">
    <citation type="journal article" date="2014" name="Front. Microbiol.">
        <title>High frequency of phylogenetically diverse reductive dehalogenase-homologous genes in deep subseafloor sedimentary metagenomes.</title>
        <authorList>
            <person name="Kawai M."/>
            <person name="Futagami T."/>
            <person name="Toyoda A."/>
            <person name="Takaki Y."/>
            <person name="Nishi S."/>
            <person name="Hori S."/>
            <person name="Arai W."/>
            <person name="Tsubouchi T."/>
            <person name="Morono Y."/>
            <person name="Uchiyama I."/>
            <person name="Ito T."/>
            <person name="Fujiyama A."/>
            <person name="Inagaki F."/>
            <person name="Takami H."/>
        </authorList>
    </citation>
    <scope>NUCLEOTIDE SEQUENCE</scope>
    <source>
        <strain evidence="1">Expedition CK06-06</strain>
    </source>
</reference>
<evidence type="ECO:0000313" key="1">
    <source>
        <dbReference type="EMBL" id="GAH52347.1"/>
    </source>
</evidence>
<comment type="caution">
    <text evidence="1">The sequence shown here is derived from an EMBL/GenBank/DDBJ whole genome shotgun (WGS) entry which is preliminary data.</text>
</comment>
<sequence length="112" mass="13300">MKRNYLLTFLLLIILILVSFAFQGYCSLFTRYSIETHDNPYTDYSLYRSFGFYEDDKTKMSSNYLPNKHLQMEIIKLLEEKGYKYKENFIEADLVMFLFSSNEYSSSTSSVP</sequence>
<protein>
    <recommendedName>
        <fullName evidence="2">DUF4136 domain-containing protein</fullName>
    </recommendedName>
</protein>
<dbReference type="AlphaFoldDB" id="X1G524"/>
<dbReference type="EMBL" id="BARU01022053">
    <property type="protein sequence ID" value="GAH52347.1"/>
    <property type="molecule type" value="Genomic_DNA"/>
</dbReference>
<name>X1G524_9ZZZZ</name>
<accession>X1G524</accession>
<feature type="non-terminal residue" evidence="1">
    <location>
        <position position="112"/>
    </location>
</feature>
<proteinExistence type="predicted"/>
<gene>
    <name evidence="1" type="ORF">S03H2_35985</name>
</gene>
<organism evidence="1">
    <name type="scientific">marine sediment metagenome</name>
    <dbReference type="NCBI Taxonomy" id="412755"/>
    <lineage>
        <taxon>unclassified sequences</taxon>
        <taxon>metagenomes</taxon>
        <taxon>ecological metagenomes</taxon>
    </lineage>
</organism>
<dbReference type="Gene3D" id="3.30.160.670">
    <property type="match status" value="1"/>
</dbReference>
<evidence type="ECO:0008006" key="2">
    <source>
        <dbReference type="Google" id="ProtNLM"/>
    </source>
</evidence>